<evidence type="ECO:0000256" key="2">
    <source>
        <dbReference type="ARBA" id="ARBA00022679"/>
    </source>
</evidence>
<dbReference type="Proteomes" id="UP000001176">
    <property type="component" value="Chromosome"/>
</dbReference>
<accession>A9HL01</accession>
<dbReference type="InterPro" id="IPR002505">
    <property type="entry name" value="PTA_PTB"/>
</dbReference>
<dbReference type="GO" id="GO:0016746">
    <property type="term" value="F:acyltransferase activity"/>
    <property type="evidence" value="ECO:0007669"/>
    <property type="project" value="UniProtKB-KW"/>
</dbReference>
<protein>
    <submittedName>
        <fullName evidence="5">Putative phosphate acetyltransferase</fullName>
    </submittedName>
</protein>
<dbReference type="InterPro" id="IPR050500">
    <property type="entry name" value="Phos_Acetyltrans/Butyryltrans"/>
</dbReference>
<dbReference type="InterPro" id="IPR012147">
    <property type="entry name" value="P_Ac_Bu_trans"/>
</dbReference>
<dbReference type="KEGG" id="gdi:GDI2163"/>
<evidence type="ECO:0000256" key="3">
    <source>
        <dbReference type="ARBA" id="ARBA00023315"/>
    </source>
</evidence>
<organism evidence="5 6">
    <name type="scientific">Gluconacetobacter diazotrophicus (strain ATCC 49037 / DSM 5601 / CCUG 37298 / CIP 103539 / LMG 7603 / PAl5)</name>
    <dbReference type="NCBI Taxonomy" id="272568"/>
    <lineage>
        <taxon>Bacteria</taxon>
        <taxon>Pseudomonadati</taxon>
        <taxon>Pseudomonadota</taxon>
        <taxon>Alphaproteobacteria</taxon>
        <taxon>Acetobacterales</taxon>
        <taxon>Acetobacteraceae</taxon>
        <taxon>Gluconacetobacter</taxon>
    </lineage>
</organism>
<keyword evidence="6" id="KW-1185">Reference proteome</keyword>
<name>A9HL01_GLUDA</name>
<proteinExistence type="inferred from homology"/>
<dbReference type="SUPFAM" id="SSF53659">
    <property type="entry name" value="Isocitrate/Isopropylmalate dehydrogenase-like"/>
    <property type="match status" value="1"/>
</dbReference>
<dbReference type="PANTHER" id="PTHR43356:SF2">
    <property type="entry name" value="PHOSPHATE ACETYLTRANSFERASE"/>
    <property type="match status" value="1"/>
</dbReference>
<sequence>MMAPPTPGHGMTDEVTDAKMDAMIAGPGFLDTLSARLAGSPPVDAAVIYPCSLPSLQAAVGLGQQGIVQPILIGPGERIRALARSASLDLAACRLVEAADEHLAAARGVALARDGTARMLMKGSLHSSIFLREIGHHESGLRTDRRMSHVFVLDVPTCSRPLLVTDGAVNIAPDLPARRDIVQNAIDLARTIGISRPRVAILSAIETVNPELPSTVDAALLAKMAERGQITGGIVDGPLALDNALSAEAARCKGVESPVAGCADILVVPDLEAGNMLAKQLTFMGGASAAGVVLGARVPVVLTSRADSVRTRILSGILAAVLAQARGMD</sequence>
<dbReference type="PIRSF" id="PIRSF000428">
    <property type="entry name" value="P_Ac_trans"/>
    <property type="match status" value="1"/>
</dbReference>
<dbReference type="EMBL" id="AM889285">
    <property type="protein sequence ID" value="CAP56106.1"/>
    <property type="molecule type" value="Genomic_DNA"/>
</dbReference>
<gene>
    <name evidence="5" type="primary">pta</name>
    <name evidence="5" type="ordered locus">GDI2163</name>
</gene>
<comment type="similarity">
    <text evidence="1">Belongs to the phosphate acetyltransferase and butyryltransferase family.</text>
</comment>
<evidence type="ECO:0000313" key="6">
    <source>
        <dbReference type="Proteomes" id="UP000001176"/>
    </source>
</evidence>
<keyword evidence="3" id="KW-0012">Acyltransferase</keyword>
<dbReference type="Pfam" id="PF01515">
    <property type="entry name" value="PTA_PTB"/>
    <property type="match status" value="1"/>
</dbReference>
<dbReference type="PANTHER" id="PTHR43356">
    <property type="entry name" value="PHOSPHATE ACETYLTRANSFERASE"/>
    <property type="match status" value="1"/>
</dbReference>
<evidence type="ECO:0000313" key="5">
    <source>
        <dbReference type="EMBL" id="CAP56106.1"/>
    </source>
</evidence>
<dbReference type="NCBIfam" id="NF006045">
    <property type="entry name" value="PRK08190.1"/>
    <property type="match status" value="1"/>
</dbReference>
<evidence type="ECO:0000256" key="1">
    <source>
        <dbReference type="ARBA" id="ARBA00005656"/>
    </source>
</evidence>
<evidence type="ECO:0000259" key="4">
    <source>
        <dbReference type="Pfam" id="PF01515"/>
    </source>
</evidence>
<keyword evidence="2 5" id="KW-0808">Transferase</keyword>
<dbReference type="NCBIfam" id="NF008852">
    <property type="entry name" value="PRK11890.1"/>
    <property type="match status" value="1"/>
</dbReference>
<reference evidence="5 6" key="1">
    <citation type="journal article" date="2009" name="BMC Genomics">
        <title>Complete genome sequence of the sugarcane nitrogen-fixing endophyte Gluconacetobacter diazotrophicus Pal5.</title>
        <authorList>
            <person name="Bertalan M."/>
            <person name="Albano R."/>
            <person name="Padua V."/>
            <person name="Rouws L."/>
            <person name="Rojas C."/>
            <person name="Hemerly A."/>
            <person name="Teixeira K."/>
            <person name="Schwab S."/>
            <person name="Araujo J."/>
            <person name="Oliveira A."/>
            <person name="Franca L."/>
            <person name="Magalhaes V."/>
            <person name="Alqueres S."/>
            <person name="Cardoso A."/>
            <person name="Almeida W."/>
            <person name="Loureiro M.M."/>
            <person name="Nogueira E."/>
            <person name="Cidade D."/>
            <person name="Oliveira D."/>
            <person name="Simao T."/>
            <person name="Macedo J."/>
            <person name="Valadao A."/>
            <person name="Dreschsel M."/>
            <person name="Freitas F."/>
            <person name="Vidal M."/>
            <person name="Guedes H."/>
            <person name="Rodrigues E."/>
            <person name="Meneses C."/>
            <person name="Brioso P."/>
            <person name="Pozzer L."/>
            <person name="Figueiredo D."/>
            <person name="Montano H."/>
            <person name="Junior J."/>
            <person name="Filho G."/>
            <person name="Flores V."/>
            <person name="Ferreira B."/>
            <person name="Branco A."/>
            <person name="Gonzalez P."/>
            <person name="Guillobel H."/>
            <person name="Lemos M."/>
            <person name="Seibel L."/>
            <person name="Macedo J."/>
            <person name="Alves-Ferreira M."/>
            <person name="Sachetto-Martins G."/>
            <person name="Coelho A."/>
            <person name="Santos E."/>
            <person name="Amaral G."/>
            <person name="Neves A."/>
            <person name="Pacheco A.B."/>
            <person name="Carvalho D."/>
            <person name="Lery L."/>
            <person name="Bisch P."/>
            <person name="Rossle S.C."/>
            <person name="Urmenyi T."/>
            <person name="Kruger W.V."/>
            <person name="Martins O."/>
            <person name="Baldani J.I."/>
            <person name="Ferreira P.C."/>
        </authorList>
    </citation>
    <scope>NUCLEOTIDE SEQUENCE [LARGE SCALE GENOMIC DNA]</scope>
    <source>
        <strain evidence="6">ATCC 49037 / DSM 5601 / CCUG 37298 / CIP 103539 / LMG 7603 / PAl5</strain>
    </source>
</reference>
<feature type="domain" description="Phosphate acetyl/butaryl transferase" evidence="4">
    <location>
        <begin position="106"/>
        <end position="320"/>
    </location>
</feature>
<dbReference type="AlphaFoldDB" id="A9HL01"/>
<dbReference type="Gene3D" id="3.40.718.10">
    <property type="entry name" value="Isopropylmalate Dehydrogenase"/>
    <property type="match status" value="1"/>
</dbReference>